<dbReference type="PANTHER" id="PTHR14969">
    <property type="entry name" value="SPHINGOSINE-1-PHOSPHATE PHOSPHOHYDROLASE"/>
    <property type="match status" value="1"/>
</dbReference>
<dbReference type="SUPFAM" id="SSF48317">
    <property type="entry name" value="Acid phosphatase/Vanadium-dependent haloperoxidase"/>
    <property type="match status" value="1"/>
</dbReference>
<sequence length="307" mass="34221">MSFLYWLESIRCPFLDVVMQAFTCFGEELAFLLLALTIFWCVSKEEGYYLLFVGFFGTVLNQFLKLLCRIPRPWVRDPSFTIVESARSGAGGYSFPSGHTQNAVGTLGGIARWHKNRALRIVCIVLAALTAFSRMYLGVHTPLDVSVAAVTAVVLIFVIYPIVRSAAEDPKKMAVLLGVMTVVALAYVIYANFARFPADVDPDNLFEGRKNSCSLLGALLGFCVGYTLERKYIRFETKAVWWAQVLKVLGGAALLLAVKQGLKLLFVAAGFTWIGTHAIRYFFVVLLAATVWPLTFRWFARLGRKQA</sequence>
<dbReference type="InterPro" id="IPR036938">
    <property type="entry name" value="PAP2/HPO_sf"/>
</dbReference>
<reference evidence="3 4" key="1">
    <citation type="submission" date="2024-03" db="EMBL/GenBank/DDBJ databases">
        <title>Human intestinal bacterial collection.</title>
        <authorList>
            <person name="Pauvert C."/>
            <person name="Hitch T.C.A."/>
            <person name="Clavel T."/>
        </authorList>
    </citation>
    <scope>NUCLEOTIDE SEQUENCE [LARGE SCALE GENOMIC DNA]</scope>
    <source>
        <strain evidence="3 4">CLA-AA-H192</strain>
    </source>
</reference>
<proteinExistence type="predicted"/>
<protein>
    <submittedName>
        <fullName evidence="3">Phosphatase PAP2 family protein</fullName>
    </submittedName>
</protein>
<feature type="transmembrane region" description="Helical" evidence="1">
    <location>
        <begin position="240"/>
        <end position="258"/>
    </location>
</feature>
<dbReference type="EMBL" id="JBBMFF010000256">
    <property type="protein sequence ID" value="MEQ2512047.1"/>
    <property type="molecule type" value="Genomic_DNA"/>
</dbReference>
<evidence type="ECO:0000313" key="4">
    <source>
        <dbReference type="Proteomes" id="UP001491552"/>
    </source>
</evidence>
<feature type="domain" description="Phosphatidic acid phosphatase type 2/haloperoxidase" evidence="2">
    <location>
        <begin position="46"/>
        <end position="160"/>
    </location>
</feature>
<dbReference type="SMART" id="SM00014">
    <property type="entry name" value="acidPPc"/>
    <property type="match status" value="1"/>
</dbReference>
<comment type="caution">
    <text evidence="3">The sequence shown here is derived from an EMBL/GenBank/DDBJ whole genome shotgun (WGS) entry which is preliminary data.</text>
</comment>
<feature type="transmembrane region" description="Helical" evidence="1">
    <location>
        <begin position="208"/>
        <end position="228"/>
    </location>
</feature>
<feature type="transmembrane region" description="Helical" evidence="1">
    <location>
        <begin position="21"/>
        <end position="42"/>
    </location>
</feature>
<gene>
    <name evidence="3" type="ORF">WMO66_12470</name>
</gene>
<feature type="transmembrane region" description="Helical" evidence="1">
    <location>
        <begin position="278"/>
        <end position="300"/>
    </location>
</feature>
<evidence type="ECO:0000259" key="2">
    <source>
        <dbReference type="SMART" id="SM00014"/>
    </source>
</evidence>
<feature type="transmembrane region" description="Helical" evidence="1">
    <location>
        <begin position="118"/>
        <end position="137"/>
    </location>
</feature>
<keyword evidence="4" id="KW-1185">Reference proteome</keyword>
<organism evidence="3 4">
    <name type="scientific">Faecousia intestinalis</name>
    <dbReference type="NCBI Taxonomy" id="3133167"/>
    <lineage>
        <taxon>Bacteria</taxon>
        <taxon>Bacillati</taxon>
        <taxon>Bacillota</taxon>
        <taxon>Clostridia</taxon>
        <taxon>Eubacteriales</taxon>
        <taxon>Oscillospiraceae</taxon>
        <taxon>Faecousia</taxon>
    </lineage>
</organism>
<keyword evidence="1" id="KW-0472">Membrane</keyword>
<accession>A0ABV1G9F1</accession>
<evidence type="ECO:0000256" key="1">
    <source>
        <dbReference type="SAM" id="Phobius"/>
    </source>
</evidence>
<feature type="transmembrane region" description="Helical" evidence="1">
    <location>
        <begin position="48"/>
        <end position="68"/>
    </location>
</feature>
<feature type="transmembrane region" description="Helical" evidence="1">
    <location>
        <begin position="175"/>
        <end position="196"/>
    </location>
</feature>
<dbReference type="Pfam" id="PF01569">
    <property type="entry name" value="PAP2"/>
    <property type="match status" value="1"/>
</dbReference>
<keyword evidence="1" id="KW-0812">Transmembrane</keyword>
<dbReference type="InterPro" id="IPR000326">
    <property type="entry name" value="PAP2/HPO"/>
</dbReference>
<evidence type="ECO:0000313" key="3">
    <source>
        <dbReference type="EMBL" id="MEQ2512047.1"/>
    </source>
</evidence>
<dbReference type="Gene3D" id="1.20.144.10">
    <property type="entry name" value="Phosphatidic acid phosphatase type 2/haloperoxidase"/>
    <property type="match status" value="1"/>
</dbReference>
<dbReference type="RefSeq" id="WP_349136749.1">
    <property type="nucleotide sequence ID" value="NZ_JBBMFF010000256.1"/>
</dbReference>
<dbReference type="PANTHER" id="PTHR14969:SF13">
    <property type="entry name" value="AT30094P"/>
    <property type="match status" value="1"/>
</dbReference>
<feature type="transmembrane region" description="Helical" evidence="1">
    <location>
        <begin position="143"/>
        <end position="163"/>
    </location>
</feature>
<dbReference type="Proteomes" id="UP001491552">
    <property type="component" value="Unassembled WGS sequence"/>
</dbReference>
<name>A0ABV1G9F1_9FIRM</name>
<keyword evidence="1" id="KW-1133">Transmembrane helix</keyword>